<dbReference type="OrthoDB" id="5408934at2759"/>
<reference evidence="5 6" key="1">
    <citation type="journal article" date="2016" name="Nat. Commun.">
        <title>Ectomycorrhizal ecology is imprinted in the genome of the dominant symbiotic fungus Cenococcum geophilum.</title>
        <authorList>
            <consortium name="DOE Joint Genome Institute"/>
            <person name="Peter M."/>
            <person name="Kohler A."/>
            <person name="Ohm R.A."/>
            <person name="Kuo A."/>
            <person name="Krutzmann J."/>
            <person name="Morin E."/>
            <person name="Arend M."/>
            <person name="Barry K.W."/>
            <person name="Binder M."/>
            <person name="Choi C."/>
            <person name="Clum A."/>
            <person name="Copeland A."/>
            <person name="Grisel N."/>
            <person name="Haridas S."/>
            <person name="Kipfer T."/>
            <person name="LaButti K."/>
            <person name="Lindquist E."/>
            <person name="Lipzen A."/>
            <person name="Maire R."/>
            <person name="Meier B."/>
            <person name="Mihaltcheva S."/>
            <person name="Molinier V."/>
            <person name="Murat C."/>
            <person name="Poggeler S."/>
            <person name="Quandt C.A."/>
            <person name="Sperisen C."/>
            <person name="Tritt A."/>
            <person name="Tisserant E."/>
            <person name="Crous P.W."/>
            <person name="Henrissat B."/>
            <person name="Nehls U."/>
            <person name="Egli S."/>
            <person name="Spatafora J.W."/>
            <person name="Grigoriev I.V."/>
            <person name="Martin F.M."/>
        </authorList>
    </citation>
    <scope>NUCLEOTIDE SEQUENCE [LARGE SCALE GENOMIC DNA]</scope>
    <source>
        <strain evidence="5 6">CBS 207.34</strain>
    </source>
</reference>
<protein>
    <submittedName>
        <fullName evidence="5">Uncharacterized protein</fullName>
    </submittedName>
</protein>
<evidence type="ECO:0000259" key="4">
    <source>
        <dbReference type="Pfam" id="PF24345"/>
    </source>
</evidence>
<feature type="compositionally biased region" description="Low complexity" evidence="1">
    <location>
        <begin position="416"/>
        <end position="426"/>
    </location>
</feature>
<dbReference type="Pfam" id="PF24344">
    <property type="entry name" value="PH_23"/>
    <property type="match status" value="1"/>
</dbReference>
<proteinExistence type="predicted"/>
<evidence type="ECO:0000313" key="5">
    <source>
        <dbReference type="EMBL" id="OCL05340.1"/>
    </source>
</evidence>
<feature type="compositionally biased region" description="Acidic residues" evidence="1">
    <location>
        <begin position="1432"/>
        <end position="1457"/>
    </location>
</feature>
<feature type="region of interest" description="Disordered" evidence="1">
    <location>
        <begin position="1"/>
        <end position="60"/>
    </location>
</feature>
<evidence type="ECO:0000259" key="3">
    <source>
        <dbReference type="Pfam" id="PF24344"/>
    </source>
</evidence>
<feature type="compositionally biased region" description="Acidic residues" evidence="1">
    <location>
        <begin position="1277"/>
        <end position="1286"/>
    </location>
</feature>
<feature type="compositionally biased region" description="Polar residues" evidence="1">
    <location>
        <begin position="438"/>
        <end position="448"/>
    </location>
</feature>
<feature type="region of interest" description="Disordered" evidence="1">
    <location>
        <begin position="615"/>
        <end position="637"/>
    </location>
</feature>
<dbReference type="InterPro" id="IPR056416">
    <property type="entry name" value="DH_2_fung"/>
</dbReference>
<accession>A0A8E2EVE1</accession>
<feature type="compositionally biased region" description="Basic and acidic residues" evidence="1">
    <location>
        <begin position="1330"/>
        <end position="1339"/>
    </location>
</feature>
<feature type="region of interest" description="Disordered" evidence="1">
    <location>
        <begin position="1726"/>
        <end position="1772"/>
    </location>
</feature>
<evidence type="ECO:0000259" key="2">
    <source>
        <dbReference type="Pfam" id="PF24340"/>
    </source>
</evidence>
<feature type="compositionally biased region" description="Polar residues" evidence="1">
    <location>
        <begin position="1394"/>
        <end position="1403"/>
    </location>
</feature>
<feature type="compositionally biased region" description="Low complexity" evidence="1">
    <location>
        <begin position="1063"/>
        <end position="1073"/>
    </location>
</feature>
<dbReference type="Pfam" id="PF24340">
    <property type="entry name" value="DH_2"/>
    <property type="match status" value="1"/>
</dbReference>
<feature type="domain" description="PH" evidence="4">
    <location>
        <begin position="1505"/>
        <end position="1642"/>
    </location>
</feature>
<feature type="compositionally biased region" description="Basic and acidic residues" evidence="1">
    <location>
        <begin position="14"/>
        <end position="29"/>
    </location>
</feature>
<feature type="compositionally biased region" description="Polar residues" evidence="1">
    <location>
        <begin position="1481"/>
        <end position="1498"/>
    </location>
</feature>
<feature type="compositionally biased region" description="Low complexity" evidence="1">
    <location>
        <begin position="536"/>
        <end position="546"/>
    </location>
</feature>
<feature type="compositionally biased region" description="Basic and acidic residues" evidence="1">
    <location>
        <begin position="300"/>
        <end position="315"/>
    </location>
</feature>
<feature type="region of interest" description="Disordered" evidence="1">
    <location>
        <begin position="401"/>
        <end position="546"/>
    </location>
</feature>
<feature type="compositionally biased region" description="Polar residues" evidence="1">
    <location>
        <begin position="1074"/>
        <end position="1086"/>
    </location>
</feature>
<dbReference type="Pfam" id="PF24345">
    <property type="entry name" value="PH_24"/>
    <property type="match status" value="1"/>
</dbReference>
<dbReference type="Proteomes" id="UP000250140">
    <property type="component" value="Unassembled WGS sequence"/>
</dbReference>
<evidence type="ECO:0000313" key="6">
    <source>
        <dbReference type="Proteomes" id="UP000250140"/>
    </source>
</evidence>
<feature type="region of interest" description="Disordered" evidence="1">
    <location>
        <begin position="73"/>
        <end position="387"/>
    </location>
</feature>
<feature type="compositionally biased region" description="Polar residues" evidence="1">
    <location>
        <begin position="462"/>
        <end position="472"/>
    </location>
</feature>
<feature type="compositionally biased region" description="Low complexity" evidence="1">
    <location>
        <begin position="798"/>
        <end position="816"/>
    </location>
</feature>
<feature type="region of interest" description="Disordered" evidence="1">
    <location>
        <begin position="1055"/>
        <end position="1506"/>
    </location>
</feature>
<feature type="compositionally biased region" description="Polar residues" evidence="1">
    <location>
        <begin position="1151"/>
        <end position="1168"/>
    </location>
</feature>
<feature type="compositionally biased region" description="Basic and acidic residues" evidence="1">
    <location>
        <begin position="1132"/>
        <end position="1142"/>
    </location>
</feature>
<feature type="compositionally biased region" description="Polar residues" evidence="1">
    <location>
        <begin position="1343"/>
        <end position="1354"/>
    </location>
</feature>
<name>A0A8E2EVE1_9PEZI</name>
<feature type="region of interest" description="Disordered" evidence="1">
    <location>
        <begin position="798"/>
        <end position="820"/>
    </location>
</feature>
<feature type="domain" description="DBL homology" evidence="2">
    <location>
        <begin position="675"/>
        <end position="889"/>
    </location>
</feature>
<feature type="domain" description="PH" evidence="3">
    <location>
        <begin position="902"/>
        <end position="1044"/>
    </location>
</feature>
<keyword evidence="6" id="KW-1185">Reference proteome</keyword>
<organism evidence="5 6">
    <name type="scientific">Glonium stellatum</name>
    <dbReference type="NCBI Taxonomy" id="574774"/>
    <lineage>
        <taxon>Eukaryota</taxon>
        <taxon>Fungi</taxon>
        <taxon>Dikarya</taxon>
        <taxon>Ascomycota</taxon>
        <taxon>Pezizomycotina</taxon>
        <taxon>Dothideomycetes</taxon>
        <taxon>Pleosporomycetidae</taxon>
        <taxon>Gloniales</taxon>
        <taxon>Gloniaceae</taxon>
        <taxon>Glonium</taxon>
    </lineage>
</organism>
<evidence type="ECO:0000256" key="1">
    <source>
        <dbReference type="SAM" id="MobiDB-lite"/>
    </source>
</evidence>
<sequence length="1908" mass="207291">MPAPPTPQNRHTSNRHDKDGSPVKSKAVETKTTPSKQQPKTKPLDFGKAIGIHEPADIRGKIQKWQTEGGGIITAEDVVATAPEEEVEALPSPKPQTTEKPKPTEANPSPKPTIKPEKAVESPAEKPKATKPIARNVLDDDVRIASAPKKRVVSDSHWRRNKSPPKDNAPRAEVPTAWVRPAKNPSRPKSKGPAETKTTPKAIIPIGAAARVNTSRRKKSRPSSPGNDEGPSTRGSESATAERSGEDEVGSPTSSSPAIKIERVRKHGRRARDNSPRAYLSAEDVTSLKRRSTSTLDDTVNDKSTEEHVLKEKSSPLEVFVDDGKHRKRRSGHRREQAEISPELELEPVPAEPSPADRRRSKHRSYHQAAPDAPGLQEPLVIPETPPKVYGSRVEAWLTSTPDPFIESETRPQLASKSSISASDVSQTKPEMPPHAESASTKNESAHNTPDRKSGSRRRARTQSANMRVETQNIEDKASSLPGIEPVEIPKLSIVEEDSPTLSLRRRGAKRNQYSPTKDRVRSSPLRDLVPDDDVASSAPSSSVDASTVDLPSLTIRARPDGFPMRRAFPSTGKRLSTIASVETFATKMQAAPSSIAEGSEITTQTNVELEDVPASEAGDTFDPNASRSLSRRGTSAKRKLASHADLISVLSMPRGGTKSIMSARSIRTNRSRLATATIGDLMNELASDEAKYMRELRTLVDGVIPVLLTCVLSKSDSAVAAGLFSRSAAANDPNVTKPIVDMGIALERLKSLHKRIPKDDSNALLSWAQSAQRLYGDYVKAWRLGFKDVVVNLAPATDDASSGTATRTATAPDDAAAWDEGLPRNEEGYVVNGDGERVDVAFLLKRPLVRLKYLAKTLKGINFIKPSEQAERMSTVFQNLVVDARKRSNEENARLEDEAAANIDATRARDPHSLAPLSGVSIDPTRCVRARDSFDMRLPHSSGQEVDCHVELILRDDAPGRGSGGDILLCEVESSGRWLFFPPVQHGHMSARNGDLKGEIVVMIRGFHSGGQEWSEVFSLRSSDEQAGFEWVQMLGLMPIPPQLSQIVREKSFMAKTPRPTSSHASSSLLSAGTESTPPIKSRTPSPREIEVPIGERANPTSKKWGSETPDRRTDNRKSPEISPVTPPSSERTRLQTRDRASPISPPSPLDTQLQPTTQPHSPSSRPISGEVETHRERTPRSLNEAMRMAGSGSPVSLKRAKAKRYSRNPPHSPVSPRASRQIVLDDEPEQIPTEAKPTRKLSRRQRSEKAHTPTSSSLPNASKPFSVWMPLSEPEYSDESDEEYEPLKQSSQPPRPQPHRRASSVPSLDLPTIPKLRKSSQPSTPIKEPSRPDRSEPSSEYISQKIPNSAPSKLQKKRSDPVNEEVEVPEEDKPPAPPPHRSPSPATPVTLKASNTPQFTPTLPGFKTHRRSSSPLKHEYEPSTATESSGESEEEQPEDESFTSESSEDELEDDVPTPLLPIGDRNKFPKVSPPASIYTLPNGTISPSQSASQSPYRTVPHGSGKASKTIASIFSWSDKGMWESLHPDECSIVITPGLIEAFELTAAHSKPLVTDGDEITTADGQRPLVALELTPLVPLRRGTALDISIRSPPTSNSRMKTGSNIMFRSRSPEECEALYAMINTSRINNPTYLALQNARGPYGQSNWASVMDRQNAARSTSGSSSSWWNISGTLGRRSSYRASSTRAASISAATDSSVGTMASAFSALKRFTGSGRLFNVAKSTLSSRDGTRSTGSLDSGSAGSGSGTSTPNPDGTPSRAPGAPLGITNTKIRLYERETQSKWRDMGSARLTIMLPDPNTPRSATRQGLGSPGIRQPGSEKRILVLGKTKGETLLDVTLGESCFERVARTGIAVSVWEDVVGPNGEIGSVGAVGGVSGARARVYMIQMKTERECAYSFSLLGKLRY</sequence>
<feature type="compositionally biased region" description="Basic and acidic residues" evidence="1">
    <location>
        <begin position="1106"/>
        <end position="1121"/>
    </location>
</feature>
<feature type="compositionally biased region" description="Basic and acidic residues" evidence="1">
    <location>
        <begin position="114"/>
        <end position="128"/>
    </location>
</feature>
<feature type="compositionally biased region" description="Low complexity" evidence="1">
    <location>
        <begin position="30"/>
        <end position="41"/>
    </location>
</feature>
<feature type="compositionally biased region" description="Polar residues" evidence="1">
    <location>
        <begin position="624"/>
        <end position="634"/>
    </location>
</feature>
<feature type="compositionally biased region" description="Low complexity" evidence="1">
    <location>
        <begin position="1735"/>
        <end position="1760"/>
    </location>
</feature>
<feature type="compositionally biased region" description="Pro residues" evidence="1">
    <location>
        <begin position="1377"/>
        <end position="1388"/>
    </location>
</feature>
<dbReference type="InterPro" id="IPR056222">
    <property type="entry name" value="PH_23"/>
</dbReference>
<gene>
    <name evidence="5" type="ORF">AOQ84DRAFT_390922</name>
</gene>
<feature type="region of interest" description="Disordered" evidence="1">
    <location>
        <begin position="1795"/>
        <end position="1818"/>
    </location>
</feature>
<dbReference type="InterPro" id="IPR056223">
    <property type="entry name" value="PH_24"/>
</dbReference>
<dbReference type="EMBL" id="KV750315">
    <property type="protein sequence ID" value="OCL05340.1"/>
    <property type="molecule type" value="Genomic_DNA"/>
</dbReference>
<feature type="compositionally biased region" description="Basic and acidic residues" evidence="1">
    <location>
        <begin position="152"/>
        <end position="170"/>
    </location>
</feature>